<evidence type="ECO:0000313" key="5">
    <source>
        <dbReference type="EMBL" id="KFX48032.1"/>
    </source>
</evidence>
<proteinExistence type="predicted"/>
<keyword evidence="2" id="KW-0342">GTP-binding</keyword>
<dbReference type="InterPro" id="IPR045063">
    <property type="entry name" value="Dynamin_N"/>
</dbReference>
<name>A0A093V661_TALMA</name>
<sequence>MATVNFQTDALTRLCDKNRLELLNTIDNLRLHGMQHLISMPRIIVCGGQSSGKSSILEAISGIPFPIKGGGPCTRFPIEVVLCNTSQTGVHVSIVPDESRSKAEILSLRDFSETLEGFDEIPAVVKEAGIVMQKSTSRRQENAYFKDVLRIQIAGPDQPHLIIIDLPGLPRSFSDQQVTKDAQLVHDIVKSYIAKPETIILAVISAEDSYTNQPILNMVRGVDQNGSRTLGIITKPDTLIRGSQREASYLHLGWHVLKNTDAAQGESSLEEPSVSIAQFFSNSVWRELSSSSFGIQRLQDRLARVLKQHLMEQLSGLTVELESRSQSCRDQLTKLGAPRPTVDQQRQHLLHISHHFHLLAQAAMDGSYKDQFFEDTKSPDGLKRRLRAIIQTQSDHFANDMAGRGHRFEIYQQGFNRAAVPQGIIPFTKEDMTEHIRHLMLQTRGKELSSSTNSMVVADLFRENSAPWGDLAHDYIASIWKAVEGFVHQAITQIAGPTTAQVIFSEVLQPALNILRDDLRSKTEELLMPYKFKHPITYHRDFLATVQRHHEHCQVSDIARILSGYFDDLNNAMVQARQDITSLARGLIPPTDTDTELACADAYDCMMIYYKIAMNHFMDNMAIYAVEVKVSTHLEQMFLPASVISMTPDCIKRLAGESEETKILREQLVKQLCILVSGLETCKRFAHGSLSQQARGKRTVGMQRRKGNLKIFRCRMILIGPLNIEWNHLGCLCEDSSSYAKNEVVSTLLRWIHMVQFANTHFLFLPSFFSEF</sequence>
<dbReference type="InterPro" id="IPR000375">
    <property type="entry name" value="Dynamin_stalk"/>
</dbReference>
<gene>
    <name evidence="5" type="ORF">GQ26_0131060</name>
</gene>
<dbReference type="SMART" id="SM00053">
    <property type="entry name" value="DYNc"/>
    <property type="match status" value="1"/>
</dbReference>
<dbReference type="PANTHER" id="PTHR11566:SF21">
    <property type="entry name" value="DYNAMIN RELATED PROTEIN 1, ISOFORM A"/>
    <property type="match status" value="1"/>
</dbReference>
<comment type="caution">
    <text evidence="5">The sequence shown here is derived from an EMBL/GenBank/DDBJ whole genome shotgun (WGS) entry which is preliminary data.</text>
</comment>
<dbReference type="Gene3D" id="3.40.50.300">
    <property type="entry name" value="P-loop containing nucleotide triphosphate hydrolases"/>
    <property type="match status" value="1"/>
</dbReference>
<dbReference type="GO" id="GO:0006897">
    <property type="term" value="P:endocytosis"/>
    <property type="evidence" value="ECO:0007669"/>
    <property type="project" value="TreeGrafter"/>
</dbReference>
<dbReference type="GO" id="GO:0003924">
    <property type="term" value="F:GTPase activity"/>
    <property type="evidence" value="ECO:0007669"/>
    <property type="project" value="InterPro"/>
</dbReference>
<dbReference type="CDD" id="cd08771">
    <property type="entry name" value="DLP_1"/>
    <property type="match status" value="1"/>
</dbReference>
<keyword evidence="1" id="KW-0547">Nucleotide-binding</keyword>
<dbReference type="GO" id="GO:0016020">
    <property type="term" value="C:membrane"/>
    <property type="evidence" value="ECO:0007669"/>
    <property type="project" value="TreeGrafter"/>
</dbReference>
<dbReference type="PROSITE" id="PS51388">
    <property type="entry name" value="GED"/>
    <property type="match status" value="1"/>
</dbReference>
<dbReference type="InterPro" id="IPR027417">
    <property type="entry name" value="P-loop_NTPase"/>
</dbReference>
<evidence type="ECO:0000259" key="3">
    <source>
        <dbReference type="PROSITE" id="PS51388"/>
    </source>
</evidence>
<dbReference type="GO" id="GO:0005874">
    <property type="term" value="C:microtubule"/>
    <property type="evidence" value="ECO:0007669"/>
    <property type="project" value="TreeGrafter"/>
</dbReference>
<dbReference type="GO" id="GO:0005525">
    <property type="term" value="F:GTP binding"/>
    <property type="evidence" value="ECO:0007669"/>
    <property type="project" value="InterPro"/>
</dbReference>
<dbReference type="EMBL" id="JPOX01000013">
    <property type="protein sequence ID" value="KFX48032.1"/>
    <property type="molecule type" value="Genomic_DNA"/>
</dbReference>
<dbReference type="HOGENOM" id="CLU_008964_7_3_1"/>
<dbReference type="InterPro" id="IPR030381">
    <property type="entry name" value="G_DYNAMIN_dom"/>
</dbReference>
<dbReference type="AlphaFoldDB" id="A0A093V661"/>
<feature type="domain" description="Dynamin-type G" evidence="4">
    <location>
        <begin position="37"/>
        <end position="315"/>
    </location>
</feature>
<dbReference type="PRINTS" id="PR00195">
    <property type="entry name" value="DYNAMIN"/>
</dbReference>
<dbReference type="GO" id="GO:0005739">
    <property type="term" value="C:mitochondrion"/>
    <property type="evidence" value="ECO:0007669"/>
    <property type="project" value="TreeGrafter"/>
</dbReference>
<dbReference type="Pfam" id="PF00350">
    <property type="entry name" value="Dynamin_N"/>
    <property type="match status" value="1"/>
</dbReference>
<dbReference type="SUPFAM" id="SSF52540">
    <property type="entry name" value="P-loop containing nucleoside triphosphate hydrolases"/>
    <property type="match status" value="1"/>
</dbReference>
<dbReference type="PROSITE" id="PS51718">
    <property type="entry name" value="G_DYNAMIN_2"/>
    <property type="match status" value="1"/>
</dbReference>
<dbReference type="InterPro" id="IPR020850">
    <property type="entry name" value="GED_dom"/>
</dbReference>
<dbReference type="GO" id="GO:0016559">
    <property type="term" value="P:peroxisome fission"/>
    <property type="evidence" value="ECO:0007669"/>
    <property type="project" value="TreeGrafter"/>
</dbReference>
<protein>
    <submittedName>
        <fullName evidence="5">Interferon-induced GTP-binding protein Mx</fullName>
    </submittedName>
</protein>
<feature type="domain" description="GED" evidence="3">
    <location>
        <begin position="599"/>
        <end position="690"/>
    </location>
</feature>
<dbReference type="GO" id="GO:0000266">
    <property type="term" value="P:mitochondrial fission"/>
    <property type="evidence" value="ECO:0007669"/>
    <property type="project" value="TreeGrafter"/>
</dbReference>
<accession>A0A093V661</accession>
<dbReference type="GO" id="GO:0008017">
    <property type="term" value="F:microtubule binding"/>
    <property type="evidence" value="ECO:0007669"/>
    <property type="project" value="TreeGrafter"/>
</dbReference>
<evidence type="ECO:0000259" key="4">
    <source>
        <dbReference type="PROSITE" id="PS51718"/>
    </source>
</evidence>
<reference evidence="5" key="1">
    <citation type="journal article" date="2014" name="PLoS Genet.">
        <title>Signature Gene Expression Reveals Novel Clues to the Molecular Mechanisms of Dimorphic Transition in Penicillium marneffei.</title>
        <authorList>
            <person name="Yang E."/>
            <person name="Wang G."/>
            <person name="Cai J."/>
            <person name="Woo P.C."/>
            <person name="Lau S.K."/>
            <person name="Yuen K.-Y."/>
            <person name="Chow W.-N."/>
            <person name="Lin X."/>
        </authorList>
    </citation>
    <scope>NUCLEOTIDE SEQUENCE [LARGE SCALE GENOMIC DNA]</scope>
    <source>
        <strain evidence="5">PM1</strain>
    </source>
</reference>
<dbReference type="InterPro" id="IPR001401">
    <property type="entry name" value="Dynamin_GTPase"/>
</dbReference>
<organism evidence="5">
    <name type="scientific">Talaromyces marneffei PM1</name>
    <dbReference type="NCBI Taxonomy" id="1077442"/>
    <lineage>
        <taxon>Eukaryota</taxon>
        <taxon>Fungi</taxon>
        <taxon>Dikarya</taxon>
        <taxon>Ascomycota</taxon>
        <taxon>Pezizomycotina</taxon>
        <taxon>Eurotiomycetes</taxon>
        <taxon>Eurotiomycetidae</taxon>
        <taxon>Eurotiales</taxon>
        <taxon>Trichocomaceae</taxon>
        <taxon>Talaromyces</taxon>
        <taxon>Talaromyces sect. Talaromyces</taxon>
    </lineage>
</organism>
<dbReference type="InterPro" id="IPR022812">
    <property type="entry name" value="Dynamin"/>
</dbReference>
<dbReference type="Pfam" id="PF01031">
    <property type="entry name" value="Dynamin_M"/>
    <property type="match status" value="1"/>
</dbReference>
<dbReference type="PANTHER" id="PTHR11566">
    <property type="entry name" value="DYNAMIN"/>
    <property type="match status" value="1"/>
</dbReference>
<dbReference type="eggNOG" id="KOG0446">
    <property type="taxonomic scope" value="Eukaryota"/>
</dbReference>
<evidence type="ECO:0000256" key="2">
    <source>
        <dbReference type="ARBA" id="ARBA00023134"/>
    </source>
</evidence>
<dbReference type="GO" id="GO:0048312">
    <property type="term" value="P:intracellular distribution of mitochondria"/>
    <property type="evidence" value="ECO:0007669"/>
    <property type="project" value="TreeGrafter"/>
</dbReference>
<evidence type="ECO:0000256" key="1">
    <source>
        <dbReference type="ARBA" id="ARBA00022741"/>
    </source>
</evidence>